<reference evidence="3 4" key="1">
    <citation type="submission" date="2019-03" db="EMBL/GenBank/DDBJ databases">
        <title>Single cell metagenomics reveals metabolic interactions within the superorganism composed of flagellate Streblomastix strix and complex community of Bacteroidetes bacteria on its surface.</title>
        <authorList>
            <person name="Treitli S.C."/>
            <person name="Kolisko M."/>
            <person name="Husnik F."/>
            <person name="Keeling P."/>
            <person name="Hampl V."/>
        </authorList>
    </citation>
    <scope>NUCLEOTIDE SEQUENCE [LARGE SCALE GENOMIC DNA]</scope>
    <source>
        <strain evidence="3">ST1C</strain>
    </source>
</reference>
<feature type="coiled-coil region" evidence="1">
    <location>
        <begin position="926"/>
        <end position="953"/>
    </location>
</feature>
<evidence type="ECO:0000313" key="4">
    <source>
        <dbReference type="Proteomes" id="UP000324800"/>
    </source>
</evidence>
<dbReference type="Pfam" id="PF19263">
    <property type="entry name" value="DUF5906"/>
    <property type="match status" value="1"/>
</dbReference>
<sequence length="1345" mass="157752">MQRQTKRNVSITKSGVIARELMDKMIEEQVKNMINENIFESVDEQDNKLLEDLLNKYVIKTSKRVIPEFFVKWYPVIEVPSDLKNICTYYSTKINDFTFDGSDAFNEVILPDKYSHPYFYFDHIESNEQYTSVITWLDSLVSEFGQYSIGGYSNDPNICATHNLKYITDAAKKISIHVVFYEKRIQQADMMEIVKKIVIQNIRRFVYDINEFVDDSVYKLKHISKSSRQIFRHILSNKNYRGKESIYIAGQLCKPNDQPFNQVIQCIQDDSSTDDVISNWSNVIHKLPSLKEKEKEKTNAKRLVDVDNGVAEVACDGKIITKTHVKNINIDDVDFDDNLIVFNKEQMMGLLNKFETTFENLEKTTAPIRYSPHTEEFIKECYTDWYSQRTHNHNVDETINKIMKYFKQNFTNKWFYSIIKHLDLIDQQRYKNEHKHLYVDKTININESENEINDVKARQYKISDFNQLINDLRGVVGVKDGSCYIKIRDKRQFKIVMKSEEQMMNYFKFDKPFINVNSINLGQIINKYSKAFRSNEVIFQEKNKEGCINMFTGFAYKEIQTNDFTRIQPFLNHIKNVLGGKVDAEQNYEYIIKWFASIFQQVKLKIGTMMNFIVQQGCGKSFAIETISELLGIFALKNVDELSKIFGKFNALAATAILFNFNEIQDATDSFNLQHKMKSAITQASGIIERKGVDSVESEICSNFTYTCNDVNAIPAEKGNRRFQYFTCNNELAGEREYFQNLCKDIQPQKQGEYNEEFMGILLYYFRTLDIQGFDAEDSIYNDQVRKVGGQLNKEQKQLLKEYEGFNQDIDLEKFQQYDENPQVHAMFIKDIDRVVGGYLCKKCNQKLFNRASDNFSRNLKKHIESCKGPDQLKHPKLDKLAQPFISYRKQNKTIQKLLATGKIKLFLKDLEKGVNNILQPTKNYMSFDAENVEELQREAQDQKDEQIYAQLQILSIVIDTFFKDVLTFIPPTTLDNFVHKYDNGTKLTKRNDNDYQEYVEDLITVGLIKDASLDTNENRKFKDRWVYLEFHDIRDVQCMFAPINNLIDLRWQQGVDMLSQISLSLTANSIKYNYAWEDFDINDDYNIETGNKEYKFYSKKWNKKVEGYLQQDIKAGRDTTNNMIANDMDYFNQMISNKCFYCQAKFTNINKPTLERIDNNSAHTNDNCKLACQLCNSTRSNEDADVAKLMIQMYRYAIVKNLPVTIDDEEIYWFLRKSIDGGLSQIFHQYNIKGLTHINKLKYNPEENNVTAYDLDYIITHILDLDLNSLYPDAFCGIYNKNQFVYWRKGVYGWTRYQTHQNMQSQRLGLSRHQMKRDDEYNQIGGQILRGKRIAIHSICKGSY</sequence>
<keyword evidence="1" id="KW-0175">Coiled coil</keyword>
<dbReference type="Proteomes" id="UP000324800">
    <property type="component" value="Unassembled WGS sequence"/>
</dbReference>
<evidence type="ECO:0000313" key="3">
    <source>
        <dbReference type="EMBL" id="KAA6387894.1"/>
    </source>
</evidence>
<dbReference type="InterPro" id="IPR045455">
    <property type="entry name" value="NrS-1_pol-like_helicase"/>
</dbReference>
<feature type="domain" description="NrS-1 polymerase-like helicase" evidence="2">
    <location>
        <begin position="615"/>
        <end position="722"/>
    </location>
</feature>
<evidence type="ECO:0000259" key="2">
    <source>
        <dbReference type="Pfam" id="PF19263"/>
    </source>
</evidence>
<gene>
    <name evidence="3" type="ORF">EZS28_016581</name>
</gene>
<comment type="caution">
    <text evidence="3">The sequence shown here is derived from an EMBL/GenBank/DDBJ whole genome shotgun (WGS) entry which is preliminary data.</text>
</comment>
<name>A0A5J4VZ03_9EUKA</name>
<evidence type="ECO:0000256" key="1">
    <source>
        <dbReference type="SAM" id="Coils"/>
    </source>
</evidence>
<protein>
    <recommendedName>
        <fullName evidence="2">NrS-1 polymerase-like helicase domain-containing protein</fullName>
    </recommendedName>
</protein>
<proteinExistence type="predicted"/>
<accession>A0A5J4VZ03</accession>
<dbReference type="EMBL" id="SNRW01004200">
    <property type="protein sequence ID" value="KAA6387894.1"/>
    <property type="molecule type" value="Genomic_DNA"/>
</dbReference>
<organism evidence="3 4">
    <name type="scientific">Streblomastix strix</name>
    <dbReference type="NCBI Taxonomy" id="222440"/>
    <lineage>
        <taxon>Eukaryota</taxon>
        <taxon>Metamonada</taxon>
        <taxon>Preaxostyla</taxon>
        <taxon>Oxymonadida</taxon>
        <taxon>Streblomastigidae</taxon>
        <taxon>Streblomastix</taxon>
    </lineage>
</organism>